<accession>A0A2I0UT68</accession>
<evidence type="ECO:0008006" key="4">
    <source>
        <dbReference type="Google" id="ProtNLM"/>
    </source>
</evidence>
<keyword evidence="1" id="KW-0732">Signal</keyword>
<reference evidence="3" key="2">
    <citation type="submission" date="2017-12" db="EMBL/GenBank/DDBJ databases">
        <title>Genome sequence of the Bar-tailed Godwit (Limosa lapponica baueri).</title>
        <authorList>
            <person name="Lima N.C.B."/>
            <person name="Parody-Merino A.M."/>
            <person name="Battley P.F."/>
            <person name="Fidler A.E."/>
            <person name="Prosdocimi F."/>
        </authorList>
    </citation>
    <scope>NUCLEOTIDE SEQUENCE [LARGE SCALE GENOMIC DNA]</scope>
</reference>
<dbReference type="Proteomes" id="UP000233556">
    <property type="component" value="Unassembled WGS sequence"/>
</dbReference>
<evidence type="ECO:0000256" key="1">
    <source>
        <dbReference type="SAM" id="SignalP"/>
    </source>
</evidence>
<feature type="signal peptide" evidence="1">
    <location>
        <begin position="1"/>
        <end position="18"/>
    </location>
</feature>
<evidence type="ECO:0000313" key="3">
    <source>
        <dbReference type="Proteomes" id="UP000233556"/>
    </source>
</evidence>
<gene>
    <name evidence="2" type="ORF">llap_531</name>
</gene>
<feature type="chain" id="PRO_5014173635" description="Secreted protein" evidence="1">
    <location>
        <begin position="19"/>
        <end position="82"/>
    </location>
</feature>
<protein>
    <recommendedName>
        <fullName evidence="4">Secreted protein</fullName>
    </recommendedName>
</protein>
<sequence length="82" mass="9132">MTAATLILTFAISRLCYCNQAPAASPDGFFFQLFQLCCFMASLFNPPIIRGPINSSLRCFTKPQQHQEGYLRADTASALRHT</sequence>
<dbReference type="EMBL" id="KZ505641">
    <property type="protein sequence ID" value="PKU49219.1"/>
    <property type="molecule type" value="Genomic_DNA"/>
</dbReference>
<organism evidence="2 3">
    <name type="scientific">Limosa lapponica baueri</name>
    <dbReference type="NCBI Taxonomy" id="1758121"/>
    <lineage>
        <taxon>Eukaryota</taxon>
        <taxon>Metazoa</taxon>
        <taxon>Chordata</taxon>
        <taxon>Craniata</taxon>
        <taxon>Vertebrata</taxon>
        <taxon>Euteleostomi</taxon>
        <taxon>Archelosauria</taxon>
        <taxon>Archosauria</taxon>
        <taxon>Dinosauria</taxon>
        <taxon>Saurischia</taxon>
        <taxon>Theropoda</taxon>
        <taxon>Coelurosauria</taxon>
        <taxon>Aves</taxon>
        <taxon>Neognathae</taxon>
        <taxon>Neoaves</taxon>
        <taxon>Charadriiformes</taxon>
        <taxon>Scolopacidae</taxon>
        <taxon>Limosa</taxon>
    </lineage>
</organism>
<name>A0A2I0UT68_LIMLA</name>
<evidence type="ECO:0000313" key="2">
    <source>
        <dbReference type="EMBL" id="PKU49219.1"/>
    </source>
</evidence>
<dbReference type="AlphaFoldDB" id="A0A2I0UT68"/>
<reference evidence="3" key="1">
    <citation type="submission" date="2017-11" db="EMBL/GenBank/DDBJ databases">
        <authorList>
            <person name="Lima N.C."/>
            <person name="Parody-Merino A.M."/>
            <person name="Battley P.F."/>
            <person name="Fidler A.E."/>
            <person name="Prosdocimi F."/>
        </authorList>
    </citation>
    <scope>NUCLEOTIDE SEQUENCE [LARGE SCALE GENOMIC DNA]</scope>
</reference>
<keyword evidence="3" id="KW-1185">Reference proteome</keyword>
<proteinExistence type="predicted"/>